<evidence type="ECO:0000313" key="3">
    <source>
        <dbReference type="Proteomes" id="UP001597068"/>
    </source>
</evidence>
<keyword evidence="3" id="KW-1185">Reference proteome</keyword>
<reference evidence="3" key="1">
    <citation type="journal article" date="2019" name="Int. J. Syst. Evol. Microbiol.">
        <title>The Global Catalogue of Microorganisms (GCM) 10K type strain sequencing project: providing services to taxonomists for standard genome sequencing and annotation.</title>
        <authorList>
            <consortium name="The Broad Institute Genomics Platform"/>
            <consortium name="The Broad Institute Genome Sequencing Center for Infectious Disease"/>
            <person name="Wu L."/>
            <person name="Ma J."/>
        </authorList>
    </citation>
    <scope>NUCLEOTIDE SEQUENCE [LARGE SCALE GENOMIC DNA]</scope>
    <source>
        <strain evidence="3">CCUG 50873</strain>
    </source>
</reference>
<sequence length="71" mass="8024">MVYVIAFVVAVGVAYLVWRAFKPEQDVTPPRRGPIGPDDDVDFLWDLGKERRRTGRHDADQDDDPQAPTVS</sequence>
<evidence type="ECO:0008006" key="4">
    <source>
        <dbReference type="Google" id="ProtNLM"/>
    </source>
</evidence>
<feature type="region of interest" description="Disordered" evidence="1">
    <location>
        <begin position="52"/>
        <end position="71"/>
    </location>
</feature>
<protein>
    <recommendedName>
        <fullName evidence="4">Secreted protein</fullName>
    </recommendedName>
</protein>
<name>A0ABW3G406_9NOCA</name>
<gene>
    <name evidence="2" type="ORF">ACFQ04_03320</name>
</gene>
<dbReference type="Proteomes" id="UP001597068">
    <property type="component" value="Unassembled WGS sequence"/>
</dbReference>
<proteinExistence type="predicted"/>
<dbReference type="RefSeq" id="WP_253647239.1">
    <property type="nucleotide sequence ID" value="NZ_BAAAMO010000002.1"/>
</dbReference>
<evidence type="ECO:0000256" key="1">
    <source>
        <dbReference type="SAM" id="MobiDB-lite"/>
    </source>
</evidence>
<comment type="caution">
    <text evidence="2">The sequence shown here is derived from an EMBL/GenBank/DDBJ whole genome shotgun (WGS) entry which is preliminary data.</text>
</comment>
<evidence type="ECO:0000313" key="2">
    <source>
        <dbReference type="EMBL" id="MFD0924758.1"/>
    </source>
</evidence>
<accession>A0ABW3G406</accession>
<dbReference type="EMBL" id="JBHTIL010000001">
    <property type="protein sequence ID" value="MFD0924758.1"/>
    <property type="molecule type" value="Genomic_DNA"/>
</dbReference>
<organism evidence="2 3">
    <name type="scientific">Williamsia deligens</name>
    <dbReference type="NCBI Taxonomy" id="321325"/>
    <lineage>
        <taxon>Bacteria</taxon>
        <taxon>Bacillati</taxon>
        <taxon>Actinomycetota</taxon>
        <taxon>Actinomycetes</taxon>
        <taxon>Mycobacteriales</taxon>
        <taxon>Nocardiaceae</taxon>
        <taxon>Williamsia</taxon>
    </lineage>
</organism>